<keyword evidence="19" id="KW-1185">Reference proteome</keyword>
<evidence type="ECO:0000256" key="11">
    <source>
        <dbReference type="ARBA" id="ARBA00023277"/>
    </source>
</evidence>
<evidence type="ECO:0000256" key="14">
    <source>
        <dbReference type="ARBA" id="ARBA00045077"/>
    </source>
</evidence>
<dbReference type="GO" id="GO:0005576">
    <property type="term" value="C:extracellular region"/>
    <property type="evidence" value="ECO:0007669"/>
    <property type="project" value="UniProtKB-SubCell"/>
</dbReference>
<comment type="subcellular location">
    <subcellularLocation>
        <location evidence="2">Secreted</location>
    </subcellularLocation>
</comment>
<protein>
    <recommendedName>
        <fullName evidence="15">lytic cellulose monooxygenase (C4-dehydrogenating)</fullName>
        <ecNumber evidence="15">1.14.99.56</ecNumber>
    </recommendedName>
</protein>
<evidence type="ECO:0000313" key="18">
    <source>
        <dbReference type="EMBL" id="PVH96143.1"/>
    </source>
</evidence>
<evidence type="ECO:0000256" key="4">
    <source>
        <dbReference type="ARBA" id="ARBA00022723"/>
    </source>
</evidence>
<gene>
    <name evidence="18" type="ORF">DM02DRAFT_659493</name>
</gene>
<dbReference type="PANTHER" id="PTHR33353">
    <property type="entry name" value="PUTATIVE (AFU_ORTHOLOGUE AFUA_1G12560)-RELATED"/>
    <property type="match status" value="1"/>
</dbReference>
<dbReference type="GO" id="GO:0004497">
    <property type="term" value="F:monooxygenase activity"/>
    <property type="evidence" value="ECO:0007669"/>
    <property type="project" value="UniProtKB-KW"/>
</dbReference>
<accession>A0A2V1DEX2</accession>
<evidence type="ECO:0000256" key="7">
    <source>
        <dbReference type="ARBA" id="ARBA00023002"/>
    </source>
</evidence>
<dbReference type="AlphaFoldDB" id="A0A2V1DEX2"/>
<feature type="domain" description="Auxiliary Activity family 9 catalytic" evidence="17">
    <location>
        <begin position="72"/>
        <end position="268"/>
    </location>
</feature>
<evidence type="ECO:0000256" key="10">
    <source>
        <dbReference type="ARBA" id="ARBA00023157"/>
    </source>
</evidence>
<feature type="chain" id="PRO_5015895533" description="lytic cellulose monooxygenase (C4-dehydrogenating)" evidence="16">
    <location>
        <begin position="20"/>
        <end position="306"/>
    </location>
</feature>
<evidence type="ECO:0000256" key="16">
    <source>
        <dbReference type="SAM" id="SignalP"/>
    </source>
</evidence>
<evidence type="ECO:0000256" key="9">
    <source>
        <dbReference type="ARBA" id="ARBA00023033"/>
    </source>
</evidence>
<dbReference type="Pfam" id="PF03443">
    <property type="entry name" value="AA9"/>
    <property type="match status" value="1"/>
</dbReference>
<evidence type="ECO:0000256" key="1">
    <source>
        <dbReference type="ARBA" id="ARBA00001973"/>
    </source>
</evidence>
<keyword evidence="9 18" id="KW-0503">Monooxygenase</keyword>
<evidence type="ECO:0000256" key="3">
    <source>
        <dbReference type="ARBA" id="ARBA00022525"/>
    </source>
</evidence>
<comment type="cofactor">
    <cofactor evidence="1">
        <name>Cu(2+)</name>
        <dbReference type="ChEBI" id="CHEBI:29036"/>
    </cofactor>
</comment>
<sequence length="306" mass="35295">MALIPLIIAFSAITHTAHGHSSFVRIKTDGEWHKPLQYIRNKTSPYDELKFYESNFLYRYYNWPTYIIDRPESVRCGRDNMNHSQETEVLSVRAGETIEIAHQREEPSSWTDDMFYNCTDDRGSCFHIPGWAQDFIHPGPLLIHLSKVPNGQDIRTYDGSGEWVKIHTLGLTNPRYDQPLNWTLYRKDPPHLTFKIPAQTPPGQYLMRMDVIWSGATNEYIHIGDDGSLAQMYPTCAQLNIQSELKAEFPKGVKIPEIFQPLEPGKCMTTSWDMMNNLKLDENYTYPGGPLWNGEELVIDKPVVLE</sequence>
<keyword evidence="8" id="KW-0186">Copper</keyword>
<evidence type="ECO:0000259" key="17">
    <source>
        <dbReference type="Pfam" id="PF03443"/>
    </source>
</evidence>
<evidence type="ECO:0000256" key="13">
    <source>
        <dbReference type="ARBA" id="ARBA00044502"/>
    </source>
</evidence>
<keyword evidence="3" id="KW-0964">Secreted</keyword>
<comment type="similarity">
    <text evidence="13">Belongs to the polysaccharide monooxygenase AA9 family.</text>
</comment>
<dbReference type="EC" id="1.14.99.56" evidence="15"/>
<dbReference type="GO" id="GO:0030245">
    <property type="term" value="P:cellulose catabolic process"/>
    <property type="evidence" value="ECO:0007669"/>
    <property type="project" value="UniProtKB-KW"/>
</dbReference>
<evidence type="ECO:0000256" key="2">
    <source>
        <dbReference type="ARBA" id="ARBA00004613"/>
    </source>
</evidence>
<keyword evidence="10" id="KW-1015">Disulfide bond</keyword>
<dbReference type="InterPro" id="IPR049892">
    <property type="entry name" value="AA9"/>
</dbReference>
<keyword evidence="5 16" id="KW-0732">Signal</keyword>
<dbReference type="Proteomes" id="UP000244855">
    <property type="component" value="Unassembled WGS sequence"/>
</dbReference>
<evidence type="ECO:0000256" key="6">
    <source>
        <dbReference type="ARBA" id="ARBA00023001"/>
    </source>
</evidence>
<reference evidence="18 19" key="1">
    <citation type="journal article" date="2018" name="Sci. Rep.">
        <title>Comparative genomics provides insights into the lifestyle and reveals functional heterogeneity of dark septate endophytic fungi.</title>
        <authorList>
            <person name="Knapp D.G."/>
            <person name="Nemeth J.B."/>
            <person name="Barry K."/>
            <person name="Hainaut M."/>
            <person name="Henrissat B."/>
            <person name="Johnson J."/>
            <person name="Kuo A."/>
            <person name="Lim J.H.P."/>
            <person name="Lipzen A."/>
            <person name="Nolan M."/>
            <person name="Ohm R.A."/>
            <person name="Tamas L."/>
            <person name="Grigoriev I.V."/>
            <person name="Spatafora J.W."/>
            <person name="Nagy L.G."/>
            <person name="Kovacs G.M."/>
        </authorList>
    </citation>
    <scope>NUCLEOTIDE SEQUENCE [LARGE SCALE GENOMIC DNA]</scope>
    <source>
        <strain evidence="18 19">DSE2036</strain>
    </source>
</reference>
<organism evidence="18 19">
    <name type="scientific">Periconia macrospinosa</name>
    <dbReference type="NCBI Taxonomy" id="97972"/>
    <lineage>
        <taxon>Eukaryota</taxon>
        <taxon>Fungi</taxon>
        <taxon>Dikarya</taxon>
        <taxon>Ascomycota</taxon>
        <taxon>Pezizomycotina</taxon>
        <taxon>Dothideomycetes</taxon>
        <taxon>Pleosporomycetidae</taxon>
        <taxon>Pleosporales</taxon>
        <taxon>Massarineae</taxon>
        <taxon>Periconiaceae</taxon>
        <taxon>Periconia</taxon>
    </lineage>
</organism>
<keyword evidence="12" id="KW-0624">Polysaccharide degradation</keyword>
<dbReference type="GO" id="GO:0046872">
    <property type="term" value="F:metal ion binding"/>
    <property type="evidence" value="ECO:0007669"/>
    <property type="project" value="UniProtKB-KW"/>
</dbReference>
<proteinExistence type="inferred from homology"/>
<name>A0A2V1DEX2_9PLEO</name>
<evidence type="ECO:0000256" key="15">
    <source>
        <dbReference type="ARBA" id="ARBA00047174"/>
    </source>
</evidence>
<dbReference type="EMBL" id="KZ805473">
    <property type="protein sequence ID" value="PVH96143.1"/>
    <property type="molecule type" value="Genomic_DNA"/>
</dbReference>
<keyword evidence="11" id="KW-0119">Carbohydrate metabolism</keyword>
<feature type="signal peptide" evidence="16">
    <location>
        <begin position="1"/>
        <end position="19"/>
    </location>
</feature>
<dbReference type="OrthoDB" id="3496539at2759"/>
<keyword evidence="4" id="KW-0479">Metal-binding</keyword>
<comment type="catalytic activity">
    <reaction evidence="14">
        <text>[(1-&gt;4)-beta-D-glucosyl]n+m + reduced acceptor + O2 = 4-dehydro-beta-D-glucosyl-[(1-&gt;4)-beta-D-glucosyl]n-1 + [(1-&gt;4)-beta-D-glucosyl]m + acceptor + H2O.</text>
        <dbReference type="EC" id="1.14.99.56"/>
    </reaction>
</comment>
<dbReference type="InterPro" id="IPR005103">
    <property type="entry name" value="AA9_LPMO"/>
</dbReference>
<keyword evidence="7" id="KW-0560">Oxidoreductase</keyword>
<evidence type="ECO:0000313" key="19">
    <source>
        <dbReference type="Proteomes" id="UP000244855"/>
    </source>
</evidence>
<evidence type="ECO:0000256" key="12">
    <source>
        <dbReference type="ARBA" id="ARBA00023326"/>
    </source>
</evidence>
<dbReference type="Gene3D" id="2.70.50.70">
    <property type="match status" value="1"/>
</dbReference>
<evidence type="ECO:0000256" key="8">
    <source>
        <dbReference type="ARBA" id="ARBA00023008"/>
    </source>
</evidence>
<keyword evidence="6" id="KW-0136">Cellulose degradation</keyword>
<evidence type="ECO:0000256" key="5">
    <source>
        <dbReference type="ARBA" id="ARBA00022729"/>
    </source>
</evidence>
<dbReference type="PANTHER" id="PTHR33353:SF10">
    <property type="entry name" value="ENDO-BETA-1,4-GLUCANASE D"/>
    <property type="match status" value="1"/>
</dbReference>